<protein>
    <submittedName>
        <fullName evidence="11">Uncharacterized protein</fullName>
    </submittedName>
</protein>
<comment type="subcellular location">
    <subcellularLocation>
        <location evidence="1">Cell membrane</location>
        <topology evidence="1">Multi-pass membrane protein</topology>
    </subcellularLocation>
</comment>
<dbReference type="InterPro" id="IPR004117">
    <property type="entry name" value="7tm6_olfct_rcpt"/>
</dbReference>
<proteinExistence type="predicted"/>
<evidence type="ECO:0000256" key="7">
    <source>
        <dbReference type="ARBA" id="ARBA00023136"/>
    </source>
</evidence>
<feature type="transmembrane region" description="Helical" evidence="10">
    <location>
        <begin position="6"/>
        <end position="27"/>
    </location>
</feature>
<dbReference type="Proteomes" id="UP001461498">
    <property type="component" value="Unassembled WGS sequence"/>
</dbReference>
<evidence type="ECO:0000256" key="8">
    <source>
        <dbReference type="ARBA" id="ARBA00023170"/>
    </source>
</evidence>
<evidence type="ECO:0000256" key="10">
    <source>
        <dbReference type="SAM" id="Phobius"/>
    </source>
</evidence>
<evidence type="ECO:0000256" key="1">
    <source>
        <dbReference type="ARBA" id="ARBA00004651"/>
    </source>
</evidence>
<dbReference type="GO" id="GO:0005886">
    <property type="term" value="C:plasma membrane"/>
    <property type="evidence" value="ECO:0007669"/>
    <property type="project" value="UniProtKB-SubCell"/>
</dbReference>
<gene>
    <name evidence="11" type="ORF">O3M35_007704</name>
</gene>
<evidence type="ECO:0000256" key="9">
    <source>
        <dbReference type="ARBA" id="ARBA00023224"/>
    </source>
</evidence>
<dbReference type="AlphaFoldDB" id="A0AAW1DFK6"/>
<keyword evidence="4 10" id="KW-0812">Transmembrane</keyword>
<keyword evidence="12" id="KW-1185">Reference proteome</keyword>
<organism evidence="11 12">
    <name type="scientific">Rhynocoris fuscipes</name>
    <dbReference type="NCBI Taxonomy" id="488301"/>
    <lineage>
        <taxon>Eukaryota</taxon>
        <taxon>Metazoa</taxon>
        <taxon>Ecdysozoa</taxon>
        <taxon>Arthropoda</taxon>
        <taxon>Hexapoda</taxon>
        <taxon>Insecta</taxon>
        <taxon>Pterygota</taxon>
        <taxon>Neoptera</taxon>
        <taxon>Paraneoptera</taxon>
        <taxon>Hemiptera</taxon>
        <taxon>Heteroptera</taxon>
        <taxon>Panheteroptera</taxon>
        <taxon>Cimicomorpha</taxon>
        <taxon>Reduviidae</taxon>
        <taxon>Harpactorinae</taxon>
        <taxon>Harpactorini</taxon>
        <taxon>Rhynocoris</taxon>
    </lineage>
</organism>
<comment type="caution">
    <text evidence="11">The sequence shown here is derived from an EMBL/GenBank/DDBJ whole genome shotgun (WGS) entry which is preliminary data.</text>
</comment>
<evidence type="ECO:0000313" key="12">
    <source>
        <dbReference type="Proteomes" id="UP001461498"/>
    </source>
</evidence>
<sequence>MVESLVAANSTFGYLQFTFAFQVSAYLKILKKYFEIKGPADDNLYKVHTSLLKLIKDYNDIFSGQLYYETLVAPVMPCGFGLVAIREVRRTGIIQLEAIQKIVSATLPPFIVCACGQIIITQVEELHEASYMSRWYEETPRIRKNLLIMMIRTIKPTTINYRLFVTLDHRCLASVMYYLLN</sequence>
<reference evidence="11 12" key="1">
    <citation type="submission" date="2022-12" db="EMBL/GenBank/DDBJ databases">
        <title>Chromosome-level genome assembly of true bugs.</title>
        <authorList>
            <person name="Ma L."/>
            <person name="Li H."/>
        </authorList>
    </citation>
    <scope>NUCLEOTIDE SEQUENCE [LARGE SCALE GENOMIC DNA]</scope>
    <source>
        <strain evidence="11">Lab_2022b</strain>
    </source>
</reference>
<evidence type="ECO:0000256" key="4">
    <source>
        <dbReference type="ARBA" id="ARBA00022692"/>
    </source>
</evidence>
<evidence type="ECO:0000256" key="6">
    <source>
        <dbReference type="ARBA" id="ARBA00022989"/>
    </source>
</evidence>
<keyword evidence="7 10" id="KW-0472">Membrane</keyword>
<evidence type="ECO:0000256" key="2">
    <source>
        <dbReference type="ARBA" id="ARBA00022475"/>
    </source>
</evidence>
<dbReference type="PANTHER" id="PTHR21137:SF35">
    <property type="entry name" value="ODORANT RECEPTOR 19A-RELATED"/>
    <property type="match status" value="1"/>
</dbReference>
<dbReference type="GO" id="GO:0004984">
    <property type="term" value="F:olfactory receptor activity"/>
    <property type="evidence" value="ECO:0007669"/>
    <property type="project" value="InterPro"/>
</dbReference>
<evidence type="ECO:0000256" key="3">
    <source>
        <dbReference type="ARBA" id="ARBA00022606"/>
    </source>
</evidence>
<keyword evidence="3" id="KW-0716">Sensory transduction</keyword>
<name>A0AAW1DFK6_9HEMI</name>
<dbReference type="EMBL" id="JAPXFL010000004">
    <property type="protein sequence ID" value="KAK9507948.1"/>
    <property type="molecule type" value="Genomic_DNA"/>
</dbReference>
<dbReference type="GO" id="GO:0007165">
    <property type="term" value="P:signal transduction"/>
    <property type="evidence" value="ECO:0007669"/>
    <property type="project" value="UniProtKB-KW"/>
</dbReference>
<keyword evidence="2" id="KW-1003">Cell membrane</keyword>
<accession>A0AAW1DFK6</accession>
<dbReference type="PANTHER" id="PTHR21137">
    <property type="entry name" value="ODORANT RECEPTOR"/>
    <property type="match status" value="1"/>
</dbReference>
<keyword evidence="8" id="KW-0675">Receptor</keyword>
<keyword evidence="5" id="KW-0552">Olfaction</keyword>
<evidence type="ECO:0000256" key="5">
    <source>
        <dbReference type="ARBA" id="ARBA00022725"/>
    </source>
</evidence>
<dbReference type="GO" id="GO:0005549">
    <property type="term" value="F:odorant binding"/>
    <property type="evidence" value="ECO:0007669"/>
    <property type="project" value="InterPro"/>
</dbReference>
<keyword evidence="9" id="KW-0807">Transducer</keyword>
<keyword evidence="6 10" id="KW-1133">Transmembrane helix</keyword>
<evidence type="ECO:0000313" key="11">
    <source>
        <dbReference type="EMBL" id="KAK9507948.1"/>
    </source>
</evidence>
<dbReference type="Pfam" id="PF02949">
    <property type="entry name" value="7tm_6"/>
    <property type="match status" value="1"/>
</dbReference>